<dbReference type="InterPro" id="IPR020635">
    <property type="entry name" value="Tyr_kinase_cat_dom"/>
</dbReference>
<keyword evidence="5" id="KW-1133">Transmembrane helix</keyword>
<evidence type="ECO:0000256" key="4">
    <source>
        <dbReference type="ARBA" id="ARBA00022737"/>
    </source>
</evidence>
<dbReference type="InterPro" id="IPR013210">
    <property type="entry name" value="LRR_N_plant-typ"/>
</dbReference>
<comment type="caution">
    <text evidence="9">The sequence shown here is derived from an EMBL/GenBank/DDBJ whole genome shotgun (WGS) entry which is preliminary data.</text>
</comment>
<dbReference type="FunFam" id="3.80.10.10:FF:000383">
    <property type="entry name" value="Leucine-rich repeat receptor protein kinase EMS1"/>
    <property type="match status" value="1"/>
</dbReference>
<dbReference type="Pfam" id="PF00069">
    <property type="entry name" value="Pkinase"/>
    <property type="match status" value="1"/>
</dbReference>
<feature type="domain" description="Protein kinase" evidence="8">
    <location>
        <begin position="21"/>
        <end position="376"/>
    </location>
</feature>
<evidence type="ECO:0000313" key="9">
    <source>
        <dbReference type="EMBL" id="KAK4378075.1"/>
    </source>
</evidence>
<proteinExistence type="predicted"/>
<dbReference type="InterPro" id="IPR011009">
    <property type="entry name" value="Kinase-like_dom_sf"/>
</dbReference>
<evidence type="ECO:0000259" key="8">
    <source>
        <dbReference type="PROSITE" id="PS50011"/>
    </source>
</evidence>
<keyword evidence="2" id="KW-0433">Leucine-rich repeat</keyword>
<dbReference type="EMBL" id="JAVYJV010000002">
    <property type="protein sequence ID" value="KAK4378075.1"/>
    <property type="molecule type" value="Genomic_DNA"/>
</dbReference>
<dbReference type="InterPro" id="IPR003591">
    <property type="entry name" value="Leu-rich_rpt_typical-subtyp"/>
</dbReference>
<dbReference type="PANTHER" id="PTHR48006:SF92">
    <property type="entry name" value="LRR RECEPTOR-LIKE SERINE_THREONINE-PROTEIN KINASE GSO1"/>
    <property type="match status" value="1"/>
</dbReference>
<keyword evidence="6" id="KW-0472">Membrane</keyword>
<keyword evidence="7" id="KW-0067">ATP-binding</keyword>
<dbReference type="PROSITE" id="PS50011">
    <property type="entry name" value="PROTEIN_KINASE_DOM"/>
    <property type="match status" value="1"/>
</dbReference>
<dbReference type="Pfam" id="PF13855">
    <property type="entry name" value="LRR_8"/>
    <property type="match status" value="1"/>
</dbReference>
<evidence type="ECO:0000256" key="7">
    <source>
        <dbReference type="PROSITE-ProRule" id="PRU10141"/>
    </source>
</evidence>
<dbReference type="InterPro" id="IPR051824">
    <property type="entry name" value="LRR_Rcpt-Like_S/T_Kinase"/>
</dbReference>
<organism evidence="9 10">
    <name type="scientific">Anisodus tanguticus</name>
    <dbReference type="NCBI Taxonomy" id="243964"/>
    <lineage>
        <taxon>Eukaryota</taxon>
        <taxon>Viridiplantae</taxon>
        <taxon>Streptophyta</taxon>
        <taxon>Embryophyta</taxon>
        <taxon>Tracheophyta</taxon>
        <taxon>Spermatophyta</taxon>
        <taxon>Magnoliopsida</taxon>
        <taxon>eudicotyledons</taxon>
        <taxon>Gunneridae</taxon>
        <taxon>Pentapetalae</taxon>
        <taxon>asterids</taxon>
        <taxon>lamiids</taxon>
        <taxon>Solanales</taxon>
        <taxon>Solanaceae</taxon>
        <taxon>Solanoideae</taxon>
        <taxon>Hyoscyameae</taxon>
        <taxon>Anisodus</taxon>
    </lineage>
</organism>
<dbReference type="InterPro" id="IPR032675">
    <property type="entry name" value="LRR_dom_sf"/>
</dbReference>
<name>A0AAE1SXI2_9SOLA</name>
<dbReference type="Gene3D" id="3.80.10.10">
    <property type="entry name" value="Ribonuclease Inhibitor"/>
    <property type="match status" value="3"/>
</dbReference>
<evidence type="ECO:0000256" key="3">
    <source>
        <dbReference type="ARBA" id="ARBA00022692"/>
    </source>
</evidence>
<dbReference type="GO" id="GO:0004713">
    <property type="term" value="F:protein tyrosine kinase activity"/>
    <property type="evidence" value="ECO:0007669"/>
    <property type="project" value="InterPro"/>
</dbReference>
<dbReference type="InterPro" id="IPR001611">
    <property type="entry name" value="Leu-rich_rpt"/>
</dbReference>
<dbReference type="Gene3D" id="3.30.200.20">
    <property type="entry name" value="Phosphorylase Kinase, domain 1"/>
    <property type="match status" value="1"/>
</dbReference>
<dbReference type="SMART" id="SM00219">
    <property type="entry name" value="TyrKc"/>
    <property type="match status" value="1"/>
</dbReference>
<dbReference type="SMART" id="SM00369">
    <property type="entry name" value="LRR_TYP"/>
    <property type="match status" value="4"/>
</dbReference>
<feature type="binding site" evidence="7">
    <location>
        <position position="50"/>
    </location>
    <ligand>
        <name>ATP</name>
        <dbReference type="ChEBI" id="CHEBI:30616"/>
    </ligand>
</feature>
<keyword evidence="7" id="KW-0547">Nucleotide-binding</keyword>
<dbReference type="InterPro" id="IPR017441">
    <property type="entry name" value="Protein_kinase_ATP_BS"/>
</dbReference>
<dbReference type="Pfam" id="PF00560">
    <property type="entry name" value="LRR_1"/>
    <property type="match status" value="4"/>
</dbReference>
<dbReference type="PANTHER" id="PTHR48006">
    <property type="entry name" value="LEUCINE-RICH REPEAT-CONTAINING PROTEIN DDB_G0281931-RELATED"/>
    <property type="match status" value="1"/>
</dbReference>
<protein>
    <recommendedName>
        <fullName evidence="8">Protein kinase domain-containing protein</fullName>
    </recommendedName>
</protein>
<dbReference type="GO" id="GO:0004674">
    <property type="term" value="F:protein serine/threonine kinase activity"/>
    <property type="evidence" value="ECO:0007669"/>
    <property type="project" value="UniProtKB-KW"/>
</dbReference>
<dbReference type="SUPFAM" id="SSF52058">
    <property type="entry name" value="L domain-like"/>
    <property type="match status" value="1"/>
</dbReference>
<dbReference type="GO" id="GO:0005524">
    <property type="term" value="F:ATP binding"/>
    <property type="evidence" value="ECO:0007669"/>
    <property type="project" value="UniProtKB-UniRule"/>
</dbReference>
<sequence length="376" mass="41322">MFSLLHYGFSYKELKLATKGFNSTRIIGHGAFGTVYKGILSDTGGIVAVKRCSHNGQGKAEFLSELSIIGTLRHRNLVRLQGWCHERDGFFSYGLEDWNSTSDCCSWDRVICDSRPNSRAVIALYLDSLQSPEPVVVSSSVLAPLFGIKSLMMLILSSNHIQGQIAGEGIANLGNLVHLDLMQNNFTGSIPPQAPPISRLELLTGVLKPEVGYLQKLRILKLDDNFIGGNIPMEIGNLTKIQELSLRNNHFSGGIPLSVLNLKGLQVLDLRENLFSQHIPTMIGRLSNLSTLALSKNKLTSVIPSSIQNMTKLETLKLDNNMLTGEIPSWLFNMKALKNLFLGKNALKWNNNAKIVPRCMLSALSLQSCGLLGPIP</sequence>
<keyword evidence="3" id="KW-0812">Transmembrane</keyword>
<dbReference type="PROSITE" id="PS00107">
    <property type="entry name" value="PROTEIN_KINASE_ATP"/>
    <property type="match status" value="1"/>
</dbReference>
<keyword evidence="10" id="KW-1185">Reference proteome</keyword>
<evidence type="ECO:0000313" key="10">
    <source>
        <dbReference type="Proteomes" id="UP001291623"/>
    </source>
</evidence>
<dbReference type="Pfam" id="PF08263">
    <property type="entry name" value="LRRNT_2"/>
    <property type="match status" value="1"/>
</dbReference>
<keyword evidence="4" id="KW-0677">Repeat</keyword>
<dbReference type="AlphaFoldDB" id="A0AAE1SXI2"/>
<dbReference type="GO" id="GO:0016020">
    <property type="term" value="C:membrane"/>
    <property type="evidence" value="ECO:0007669"/>
    <property type="project" value="UniProtKB-SubCell"/>
</dbReference>
<dbReference type="InterPro" id="IPR000719">
    <property type="entry name" value="Prot_kinase_dom"/>
</dbReference>
<evidence type="ECO:0000256" key="2">
    <source>
        <dbReference type="ARBA" id="ARBA00022614"/>
    </source>
</evidence>
<dbReference type="Proteomes" id="UP001291623">
    <property type="component" value="Unassembled WGS sequence"/>
</dbReference>
<gene>
    <name evidence="9" type="ORF">RND71_004371</name>
</gene>
<evidence type="ECO:0000256" key="6">
    <source>
        <dbReference type="ARBA" id="ARBA00023136"/>
    </source>
</evidence>
<evidence type="ECO:0000256" key="1">
    <source>
        <dbReference type="ARBA" id="ARBA00004479"/>
    </source>
</evidence>
<dbReference type="SUPFAM" id="SSF56112">
    <property type="entry name" value="Protein kinase-like (PK-like)"/>
    <property type="match status" value="1"/>
</dbReference>
<reference evidence="9" key="1">
    <citation type="submission" date="2023-12" db="EMBL/GenBank/DDBJ databases">
        <title>Genome assembly of Anisodus tanguticus.</title>
        <authorList>
            <person name="Wang Y.-J."/>
        </authorList>
    </citation>
    <scope>NUCLEOTIDE SEQUENCE</scope>
    <source>
        <strain evidence="9">KB-2021</strain>
        <tissue evidence="9">Leaf</tissue>
    </source>
</reference>
<dbReference type="GO" id="GO:0050832">
    <property type="term" value="P:defense response to fungus"/>
    <property type="evidence" value="ECO:0007669"/>
    <property type="project" value="UniProtKB-ARBA"/>
</dbReference>
<evidence type="ECO:0000256" key="5">
    <source>
        <dbReference type="ARBA" id="ARBA00022989"/>
    </source>
</evidence>
<comment type="subcellular location">
    <subcellularLocation>
        <location evidence="1">Membrane</location>
        <topology evidence="1">Single-pass type I membrane protein</topology>
    </subcellularLocation>
</comment>
<accession>A0AAE1SXI2</accession>